<keyword evidence="2" id="KW-0812">Transmembrane</keyword>
<name>A0ABX2TF73_9PROT</name>
<feature type="region of interest" description="Disordered" evidence="1">
    <location>
        <begin position="66"/>
        <end position="92"/>
    </location>
</feature>
<feature type="compositionally biased region" description="Basic and acidic residues" evidence="1">
    <location>
        <begin position="72"/>
        <end position="89"/>
    </location>
</feature>
<comment type="caution">
    <text evidence="2">The sequence shown here is derived from an EMBL/GenBank/DDBJ whole genome shotgun (WGS) entry which is preliminary data.</text>
</comment>
<dbReference type="RefSeq" id="WP_180283623.1">
    <property type="nucleotide sequence ID" value="NZ_JABFDB010000014.1"/>
</dbReference>
<keyword evidence="3" id="KW-1185">Reference proteome</keyword>
<dbReference type="EMBL" id="JABFDB010000014">
    <property type="protein sequence ID" value="NYZ21847.1"/>
    <property type="molecule type" value="Genomic_DNA"/>
</dbReference>
<gene>
    <name evidence="2" type="ORF">HND93_19205</name>
</gene>
<evidence type="ECO:0000313" key="2">
    <source>
        <dbReference type="EMBL" id="NYZ21847.1"/>
    </source>
</evidence>
<reference evidence="2 3" key="1">
    <citation type="submission" date="2020-05" db="EMBL/GenBank/DDBJ databases">
        <title>Azospirillum oleiclasticum sp. nov, a nitrogen-fixing and heavy crude oil-emulsifying bacterium isolated from the crude oil of Yumen Oilfield.</title>
        <authorList>
            <person name="Wu D."/>
            <person name="Cai M."/>
            <person name="Zhang X."/>
        </authorList>
    </citation>
    <scope>NUCLEOTIDE SEQUENCE [LARGE SCALE GENOMIC DNA]</scope>
    <source>
        <strain evidence="2 3">ROY-1-1-2</strain>
    </source>
</reference>
<evidence type="ECO:0000256" key="1">
    <source>
        <dbReference type="SAM" id="MobiDB-lite"/>
    </source>
</evidence>
<organism evidence="2 3">
    <name type="scientific">Azospirillum oleiclasticum</name>
    <dbReference type="NCBI Taxonomy" id="2735135"/>
    <lineage>
        <taxon>Bacteria</taxon>
        <taxon>Pseudomonadati</taxon>
        <taxon>Pseudomonadota</taxon>
        <taxon>Alphaproteobacteria</taxon>
        <taxon>Rhodospirillales</taxon>
        <taxon>Azospirillaceae</taxon>
        <taxon>Azospirillum</taxon>
    </lineage>
</organism>
<dbReference type="Proteomes" id="UP000584642">
    <property type="component" value="Unassembled WGS sequence"/>
</dbReference>
<proteinExistence type="predicted"/>
<evidence type="ECO:0000313" key="3">
    <source>
        <dbReference type="Proteomes" id="UP000584642"/>
    </source>
</evidence>
<accession>A0ABX2TF73</accession>
<protein>
    <submittedName>
        <fullName evidence="2">Transmembrane anchor protein</fullName>
    </submittedName>
</protein>
<keyword evidence="2" id="KW-0472">Membrane</keyword>
<sequence length="237" mass="24863">MHIMKGPTADELPTSGQLLRSTAIAAATAAVLLVTVVLPAEYGIDPTGVGRVIGLTEMGEIKASLAEEAAEDERAARERQQRPAPDQRSDASGPFLPALLDLLVPPAAAATLPPGVPAGATRAALPVAEAAKSDETTVTLRPGEGAEVKLDMRKGAKATFAWKAEGGVVNFDTHGEPHDAPNDTLSYEKGRGAAGDEGVLEAAFDGNHGWFWRNRGKEPVTIRLRTSGDYLAVKRVK</sequence>